<dbReference type="RefSeq" id="XP_007835032.1">
    <property type="nucleotide sequence ID" value="XM_007836841.1"/>
</dbReference>
<dbReference type="Pfam" id="PF13460">
    <property type="entry name" value="NAD_binding_10"/>
    <property type="match status" value="1"/>
</dbReference>
<name>W3X6E8_PESFW</name>
<dbReference type="PANTHER" id="PTHR43355:SF2">
    <property type="entry name" value="FLAVIN REDUCTASE (NADPH)"/>
    <property type="match status" value="1"/>
</dbReference>
<dbReference type="GO" id="GO:0016646">
    <property type="term" value="F:oxidoreductase activity, acting on the CH-NH group of donors, NAD or NADP as acceptor"/>
    <property type="evidence" value="ECO:0007669"/>
    <property type="project" value="TreeGrafter"/>
</dbReference>
<evidence type="ECO:0000313" key="3">
    <source>
        <dbReference type="EMBL" id="ETS80731.1"/>
    </source>
</evidence>
<gene>
    <name evidence="3" type="ORF">PFICI_08260</name>
</gene>
<dbReference type="GeneID" id="19273273"/>
<comment type="similarity">
    <text evidence="1">Belongs to the avfA family.</text>
</comment>
<proteinExistence type="inferred from homology"/>
<dbReference type="InParanoid" id="W3X6E8"/>
<evidence type="ECO:0000313" key="4">
    <source>
        <dbReference type="Proteomes" id="UP000030651"/>
    </source>
</evidence>
<dbReference type="InterPro" id="IPR036291">
    <property type="entry name" value="NAD(P)-bd_dom_sf"/>
</dbReference>
<dbReference type="HOGENOM" id="CLU_025711_4_3_1"/>
<sequence length="235" mass="26223">MPGDKILVFGGTGPAGICLLRELAHGNHAAIVYVRNPAKLPEELAKHPLLEVVKGEMSDRETLSAAMSRSSTVLSLLGPQISDRKIDPSLYADMYKNYIFPLMRQHGVRRIVAMGTVSIQRTEDHWTAFQFMVVCFMRLFSGTLYRNMLNLADAFDRDAAGLDWTVFRIAQIPGEPDEESWRKDRDDGEVSVGWIGEKGWSSSIKRALLARWLVDAAEGKADEWIGKMPAISRGS</sequence>
<evidence type="ECO:0000256" key="1">
    <source>
        <dbReference type="ARBA" id="ARBA00038376"/>
    </source>
</evidence>
<dbReference type="PANTHER" id="PTHR43355">
    <property type="entry name" value="FLAVIN REDUCTASE (NADPH)"/>
    <property type="match status" value="1"/>
</dbReference>
<protein>
    <recommendedName>
        <fullName evidence="2">NAD(P)-binding domain-containing protein</fullName>
    </recommendedName>
</protein>
<dbReference type="KEGG" id="pfy:PFICI_08260"/>
<dbReference type="AlphaFoldDB" id="W3X6E8"/>
<organism evidence="3 4">
    <name type="scientific">Pestalotiopsis fici (strain W106-1 / CGMCC3.15140)</name>
    <dbReference type="NCBI Taxonomy" id="1229662"/>
    <lineage>
        <taxon>Eukaryota</taxon>
        <taxon>Fungi</taxon>
        <taxon>Dikarya</taxon>
        <taxon>Ascomycota</taxon>
        <taxon>Pezizomycotina</taxon>
        <taxon>Sordariomycetes</taxon>
        <taxon>Xylariomycetidae</taxon>
        <taxon>Amphisphaeriales</taxon>
        <taxon>Sporocadaceae</taxon>
        <taxon>Pestalotiopsis</taxon>
    </lineage>
</organism>
<dbReference type="OrthoDB" id="10254221at2759"/>
<dbReference type="InterPro" id="IPR016040">
    <property type="entry name" value="NAD(P)-bd_dom"/>
</dbReference>
<feature type="domain" description="NAD(P)-binding" evidence="2">
    <location>
        <begin position="10"/>
        <end position="217"/>
    </location>
</feature>
<dbReference type="Gene3D" id="3.40.50.720">
    <property type="entry name" value="NAD(P)-binding Rossmann-like Domain"/>
    <property type="match status" value="1"/>
</dbReference>
<keyword evidence="4" id="KW-1185">Reference proteome</keyword>
<dbReference type="eggNOG" id="ENOG502QRBH">
    <property type="taxonomic scope" value="Eukaryota"/>
</dbReference>
<accession>W3X6E8</accession>
<dbReference type="SUPFAM" id="SSF51735">
    <property type="entry name" value="NAD(P)-binding Rossmann-fold domains"/>
    <property type="match status" value="1"/>
</dbReference>
<reference evidence="4" key="1">
    <citation type="journal article" date="2015" name="BMC Genomics">
        <title>Genomic and transcriptomic analysis of the endophytic fungus Pestalotiopsis fici reveals its lifestyle and high potential for synthesis of natural products.</title>
        <authorList>
            <person name="Wang X."/>
            <person name="Zhang X."/>
            <person name="Liu L."/>
            <person name="Xiang M."/>
            <person name="Wang W."/>
            <person name="Sun X."/>
            <person name="Che Y."/>
            <person name="Guo L."/>
            <person name="Liu G."/>
            <person name="Guo L."/>
            <person name="Wang C."/>
            <person name="Yin W.B."/>
            <person name="Stadler M."/>
            <person name="Zhang X."/>
            <person name="Liu X."/>
        </authorList>
    </citation>
    <scope>NUCLEOTIDE SEQUENCE [LARGE SCALE GENOMIC DNA]</scope>
    <source>
        <strain evidence="4">W106-1 / CGMCC3.15140</strain>
    </source>
</reference>
<dbReference type="InterPro" id="IPR051606">
    <property type="entry name" value="Polyketide_Oxido-like"/>
</dbReference>
<dbReference type="OMA" id="EHDKFSV"/>
<dbReference type="EMBL" id="KI912113">
    <property type="protein sequence ID" value="ETS80731.1"/>
    <property type="molecule type" value="Genomic_DNA"/>
</dbReference>
<dbReference type="STRING" id="1229662.W3X6E8"/>
<evidence type="ECO:0000259" key="2">
    <source>
        <dbReference type="Pfam" id="PF13460"/>
    </source>
</evidence>
<dbReference type="Proteomes" id="UP000030651">
    <property type="component" value="Unassembled WGS sequence"/>
</dbReference>